<accession>A0A645J7C1</accession>
<evidence type="ECO:0008006" key="2">
    <source>
        <dbReference type="Google" id="ProtNLM"/>
    </source>
</evidence>
<dbReference type="EMBL" id="VSSQ01133153">
    <property type="protein sequence ID" value="MPN59297.1"/>
    <property type="molecule type" value="Genomic_DNA"/>
</dbReference>
<organism evidence="1">
    <name type="scientific">bioreactor metagenome</name>
    <dbReference type="NCBI Taxonomy" id="1076179"/>
    <lineage>
        <taxon>unclassified sequences</taxon>
        <taxon>metagenomes</taxon>
        <taxon>ecological metagenomes</taxon>
    </lineage>
</organism>
<dbReference type="SUPFAM" id="SSF53850">
    <property type="entry name" value="Periplasmic binding protein-like II"/>
    <property type="match status" value="1"/>
</dbReference>
<name>A0A645J7C1_9ZZZZ</name>
<proteinExistence type="predicted"/>
<evidence type="ECO:0000313" key="1">
    <source>
        <dbReference type="EMBL" id="MPN59297.1"/>
    </source>
</evidence>
<dbReference type="Gene3D" id="3.10.105.10">
    <property type="entry name" value="Dipeptide-binding Protein, Domain 3"/>
    <property type="match status" value="1"/>
</dbReference>
<dbReference type="AlphaFoldDB" id="A0A645J7C1"/>
<gene>
    <name evidence="1" type="ORF">SDC9_207018</name>
</gene>
<protein>
    <recommendedName>
        <fullName evidence="2">Solute-binding protein family 5 domain-containing protein</fullName>
    </recommendedName>
</protein>
<comment type="caution">
    <text evidence="1">The sequence shown here is derived from an EMBL/GenBank/DDBJ whole genome shotgun (WGS) entry which is preliminary data.</text>
</comment>
<reference evidence="1" key="1">
    <citation type="submission" date="2019-08" db="EMBL/GenBank/DDBJ databases">
        <authorList>
            <person name="Kucharzyk K."/>
            <person name="Murdoch R.W."/>
            <person name="Higgins S."/>
            <person name="Loffler F."/>
        </authorList>
    </citation>
    <scope>NUCLEOTIDE SEQUENCE</scope>
</reference>
<dbReference type="Gene3D" id="3.40.190.10">
    <property type="entry name" value="Periplasmic binding protein-like II"/>
    <property type="match status" value="1"/>
</dbReference>
<sequence length="95" mass="10759">MLLVNNFCNRSDADAAATNLDLEGYLALVAQARGTVDYAERTQVITQIQEKLFDYCTIMPLMRDNDFRCWRSDIQGIVYTNTGGFYLNDVGYTGE</sequence>